<proteinExistence type="inferred from homology"/>
<evidence type="ECO:0000259" key="3">
    <source>
        <dbReference type="Pfam" id="PF01557"/>
    </source>
</evidence>
<dbReference type="Pfam" id="PF01557">
    <property type="entry name" value="FAA_hydrolase"/>
    <property type="match status" value="1"/>
</dbReference>
<dbReference type="SUPFAM" id="SSF56529">
    <property type="entry name" value="FAH"/>
    <property type="match status" value="1"/>
</dbReference>
<name>A0ABP0G169_CLALP</name>
<keyword evidence="2" id="KW-0479">Metal-binding</keyword>
<sequence length="290" mass="32096">MCLGMKLVQFIHQGRQKIGIQTLTSIVSLTDGHGDMPNNMIDFLKKHDELMKIARKLQNCNKNVISSDEVKFLPPITGCEKIICIGMNYKDHCTEQNVEVPTEPVVFNKFPSAIAGNGDNILLPSVSNAVDWEVELAVVIGKQGKNIEKMEAMKYIAGYMVANDVSARDWQMHKNGHQWLLGKTFDTFCPIGPALVTKDNVKNPNNLGLRCLVNGKLMQDSNTNQLVFGIDECISWVSKICTLKPGDILLTGTPPGVGVFRKPPIYLKEGDEVVCEIEDIGRLTNIVVAE</sequence>
<keyword evidence="5" id="KW-1185">Reference proteome</keyword>
<evidence type="ECO:0000313" key="4">
    <source>
        <dbReference type="EMBL" id="CAK8685586.1"/>
    </source>
</evidence>
<dbReference type="EMBL" id="CAWYQH010000100">
    <property type="protein sequence ID" value="CAK8685586.1"/>
    <property type="molecule type" value="Genomic_DNA"/>
</dbReference>
<accession>A0ABP0G169</accession>
<protein>
    <recommendedName>
        <fullName evidence="3">Fumarylacetoacetase-like C-terminal domain-containing protein</fullName>
    </recommendedName>
</protein>
<comment type="caution">
    <text evidence="4">The sequence shown here is derived from an EMBL/GenBank/DDBJ whole genome shotgun (WGS) entry which is preliminary data.</text>
</comment>
<feature type="domain" description="Fumarylacetoacetase-like C-terminal" evidence="3">
    <location>
        <begin position="81"/>
        <end position="288"/>
    </location>
</feature>
<dbReference type="Gene3D" id="3.90.850.10">
    <property type="entry name" value="Fumarylacetoacetase-like, C-terminal domain"/>
    <property type="match status" value="1"/>
</dbReference>
<evidence type="ECO:0000256" key="2">
    <source>
        <dbReference type="ARBA" id="ARBA00022723"/>
    </source>
</evidence>
<gene>
    <name evidence="4" type="ORF">CVLEPA_LOCUS16700</name>
</gene>
<evidence type="ECO:0000256" key="1">
    <source>
        <dbReference type="ARBA" id="ARBA00010211"/>
    </source>
</evidence>
<comment type="similarity">
    <text evidence="1">Belongs to the FAH family.</text>
</comment>
<dbReference type="Proteomes" id="UP001642483">
    <property type="component" value="Unassembled WGS sequence"/>
</dbReference>
<dbReference type="PANTHER" id="PTHR42796:SF4">
    <property type="entry name" value="FUMARYLACETOACETATE HYDROLASE DOMAIN-CONTAINING PROTEIN 2A"/>
    <property type="match status" value="1"/>
</dbReference>
<organism evidence="4 5">
    <name type="scientific">Clavelina lepadiformis</name>
    <name type="common">Light-bulb sea squirt</name>
    <name type="synonym">Ascidia lepadiformis</name>
    <dbReference type="NCBI Taxonomy" id="159417"/>
    <lineage>
        <taxon>Eukaryota</taxon>
        <taxon>Metazoa</taxon>
        <taxon>Chordata</taxon>
        <taxon>Tunicata</taxon>
        <taxon>Ascidiacea</taxon>
        <taxon>Aplousobranchia</taxon>
        <taxon>Clavelinidae</taxon>
        <taxon>Clavelina</taxon>
    </lineage>
</organism>
<reference evidence="4 5" key="1">
    <citation type="submission" date="2024-02" db="EMBL/GenBank/DDBJ databases">
        <authorList>
            <person name="Daric V."/>
            <person name="Darras S."/>
        </authorList>
    </citation>
    <scope>NUCLEOTIDE SEQUENCE [LARGE SCALE GENOMIC DNA]</scope>
</reference>
<dbReference type="PANTHER" id="PTHR42796">
    <property type="entry name" value="FUMARYLACETOACETATE HYDROLASE DOMAIN-CONTAINING PROTEIN 2A-RELATED"/>
    <property type="match status" value="1"/>
</dbReference>
<evidence type="ECO:0000313" key="5">
    <source>
        <dbReference type="Proteomes" id="UP001642483"/>
    </source>
</evidence>
<dbReference type="InterPro" id="IPR011234">
    <property type="entry name" value="Fumarylacetoacetase-like_C"/>
</dbReference>
<dbReference type="InterPro" id="IPR051121">
    <property type="entry name" value="FAH"/>
</dbReference>
<dbReference type="InterPro" id="IPR036663">
    <property type="entry name" value="Fumarylacetoacetase_C_sf"/>
</dbReference>